<evidence type="ECO:0000256" key="6">
    <source>
        <dbReference type="PROSITE-ProRule" id="PRU10007"/>
    </source>
</evidence>
<dbReference type="CDD" id="cd07130">
    <property type="entry name" value="ALDH_F7_AASADH"/>
    <property type="match status" value="1"/>
</dbReference>
<dbReference type="PANTHER" id="PTHR43521">
    <property type="entry name" value="ALPHA-AMINOADIPIC SEMIALDEHYDE DEHYDROGENASE"/>
    <property type="match status" value="1"/>
</dbReference>
<dbReference type="Gene3D" id="3.40.605.10">
    <property type="entry name" value="Aldehyde Dehydrogenase, Chain A, domain 1"/>
    <property type="match status" value="1"/>
</dbReference>
<dbReference type="InterPro" id="IPR044638">
    <property type="entry name" value="ALDH7A1-like"/>
</dbReference>
<gene>
    <name evidence="9" type="ORF">GCM10007167_02920</name>
</gene>
<comment type="similarity">
    <text evidence="1 7">Belongs to the aldehyde dehydrogenase family.</text>
</comment>
<keyword evidence="10" id="KW-1185">Reference proteome</keyword>
<dbReference type="Gene3D" id="3.40.309.10">
    <property type="entry name" value="Aldehyde Dehydrogenase, Chain A, domain 2"/>
    <property type="match status" value="1"/>
</dbReference>
<protein>
    <recommendedName>
        <fullName evidence="5">aldehyde dehydrogenase (NAD(+))</fullName>
        <ecNumber evidence="5">1.2.1.3</ecNumber>
    </recommendedName>
</protein>
<dbReference type="InterPro" id="IPR016162">
    <property type="entry name" value="Ald_DH_N"/>
</dbReference>
<dbReference type="FunFam" id="3.40.309.10:FF:000018">
    <property type="entry name" value="Alpha-aminoadipic semialdehyde dehydrogenase"/>
    <property type="match status" value="1"/>
</dbReference>
<dbReference type="Pfam" id="PF00171">
    <property type="entry name" value="Aldedh"/>
    <property type="match status" value="1"/>
</dbReference>
<feature type="domain" description="Aldehyde dehydrogenase" evidence="8">
    <location>
        <begin position="56"/>
        <end position="515"/>
    </location>
</feature>
<dbReference type="InterPro" id="IPR029510">
    <property type="entry name" value="Ald_DH_CS_GLU"/>
</dbReference>
<dbReference type="AlphaFoldDB" id="A0A919D7N6"/>
<evidence type="ECO:0000256" key="2">
    <source>
        <dbReference type="ARBA" id="ARBA00011881"/>
    </source>
</evidence>
<keyword evidence="4" id="KW-0520">NAD</keyword>
<reference evidence="9" key="2">
    <citation type="submission" date="2020-09" db="EMBL/GenBank/DDBJ databases">
        <authorList>
            <person name="Sun Q."/>
            <person name="Kim S."/>
        </authorList>
    </citation>
    <scope>NUCLEOTIDE SEQUENCE</scope>
    <source>
        <strain evidence="9">KCTC 32020</strain>
    </source>
</reference>
<dbReference type="SUPFAM" id="SSF53720">
    <property type="entry name" value="ALDH-like"/>
    <property type="match status" value="1"/>
</dbReference>
<dbReference type="EC" id="1.2.1.3" evidence="5"/>
<sequence length="534" mass="57572">MHACGCETTHRLPVFVPRTLSEIRMTHPVLTALGLGEQESGTYLGNGEWSATRDAGVLEPVNPTTGEVLGRVFASSRQDYETIVERAQAAFKVWRTTPAPKRGEAIRLCAEALRKHKDALGSLVALEMGKSKPEGDGEVQEMIDIGDFAVGLSRQLYGLTMHSERPGHRMYEQWHPLGLVGIISAFNFPVAVWSWNSFIAAVCGDISIWKPSPKTPLSAIASMKICNEALRAGGFPDIFFLFNDAGSELAQEFVDDHRIPLISFTGSTRVGRIVGERVARRMGRSLLELGGNNAIIVDPTADLKLAIPAIVFGAVGTAGQRCTTTRRLFVHESIYDEVLARLIAAYKQVEQKIGDPTDPRNLMGPLNSREAVQAYLDAIEKAKAAGGKVETGGAALDRPGFFVLPTIVTGLANDAAIVQQETFAPILYVMKYRELDEAIEMQNAVPQGLSSAIFTQNLKAAEKFLSAAGSDCGIANVNIGTSGAEIGGAFGGEKETGGGRESGSDAWKAYMRRQTNTINYSDALPLAQGIKFDL</sequence>
<feature type="active site" evidence="6">
    <location>
        <position position="288"/>
    </location>
</feature>
<name>A0A919D7N6_9GAMM</name>
<dbReference type="EMBL" id="BNCF01000001">
    <property type="protein sequence ID" value="GHE25638.1"/>
    <property type="molecule type" value="Genomic_DNA"/>
</dbReference>
<proteinExistence type="inferred from homology"/>
<comment type="subunit">
    <text evidence="2">Homotetramer.</text>
</comment>
<dbReference type="InterPro" id="IPR015590">
    <property type="entry name" value="Aldehyde_DH_dom"/>
</dbReference>
<dbReference type="Proteomes" id="UP000636453">
    <property type="component" value="Unassembled WGS sequence"/>
</dbReference>
<evidence type="ECO:0000256" key="3">
    <source>
        <dbReference type="ARBA" id="ARBA00023002"/>
    </source>
</evidence>
<dbReference type="InterPro" id="IPR016161">
    <property type="entry name" value="Ald_DH/histidinol_DH"/>
</dbReference>
<dbReference type="InterPro" id="IPR016163">
    <property type="entry name" value="Ald_DH_C"/>
</dbReference>
<evidence type="ECO:0000256" key="7">
    <source>
        <dbReference type="RuleBase" id="RU003345"/>
    </source>
</evidence>
<organism evidence="9 10">
    <name type="scientific">Vulcaniibacterium thermophilum</name>
    <dbReference type="NCBI Taxonomy" id="1169913"/>
    <lineage>
        <taxon>Bacteria</taxon>
        <taxon>Pseudomonadati</taxon>
        <taxon>Pseudomonadota</taxon>
        <taxon>Gammaproteobacteria</taxon>
        <taxon>Lysobacterales</taxon>
        <taxon>Lysobacteraceae</taxon>
        <taxon>Vulcaniibacterium</taxon>
    </lineage>
</organism>
<dbReference type="PROSITE" id="PS00687">
    <property type="entry name" value="ALDEHYDE_DEHYDR_GLU"/>
    <property type="match status" value="1"/>
</dbReference>
<evidence type="ECO:0000259" key="8">
    <source>
        <dbReference type="Pfam" id="PF00171"/>
    </source>
</evidence>
<dbReference type="PANTHER" id="PTHR43521:SF1">
    <property type="entry name" value="ALPHA-AMINOADIPIC SEMIALDEHYDE DEHYDROGENASE"/>
    <property type="match status" value="1"/>
</dbReference>
<keyword evidence="3 7" id="KW-0560">Oxidoreductase</keyword>
<evidence type="ECO:0000313" key="9">
    <source>
        <dbReference type="EMBL" id="GHE25638.1"/>
    </source>
</evidence>
<evidence type="ECO:0000313" key="10">
    <source>
        <dbReference type="Proteomes" id="UP000636453"/>
    </source>
</evidence>
<accession>A0A919D7N6</accession>
<comment type="caution">
    <text evidence="9">The sequence shown here is derived from an EMBL/GenBank/DDBJ whole genome shotgun (WGS) entry which is preliminary data.</text>
</comment>
<dbReference type="GO" id="GO:0004029">
    <property type="term" value="F:aldehyde dehydrogenase (NAD+) activity"/>
    <property type="evidence" value="ECO:0007669"/>
    <property type="project" value="UniProtKB-EC"/>
</dbReference>
<evidence type="ECO:0000256" key="5">
    <source>
        <dbReference type="ARBA" id="ARBA00024226"/>
    </source>
</evidence>
<evidence type="ECO:0000256" key="1">
    <source>
        <dbReference type="ARBA" id="ARBA00009986"/>
    </source>
</evidence>
<reference evidence="9" key="1">
    <citation type="journal article" date="2014" name="Int. J. Syst. Evol. Microbiol.">
        <title>Complete genome sequence of Corynebacterium casei LMG S-19264T (=DSM 44701T), isolated from a smear-ripened cheese.</title>
        <authorList>
            <consortium name="US DOE Joint Genome Institute (JGI-PGF)"/>
            <person name="Walter F."/>
            <person name="Albersmeier A."/>
            <person name="Kalinowski J."/>
            <person name="Ruckert C."/>
        </authorList>
    </citation>
    <scope>NUCLEOTIDE SEQUENCE</scope>
    <source>
        <strain evidence="9">KCTC 32020</strain>
    </source>
</reference>
<evidence type="ECO:0000256" key="4">
    <source>
        <dbReference type="ARBA" id="ARBA00023027"/>
    </source>
</evidence>